<evidence type="ECO:0000313" key="3">
    <source>
        <dbReference type="EMBL" id="GFH49871.1"/>
    </source>
</evidence>
<keyword evidence="2" id="KW-0732">Signal</keyword>
<proteinExistence type="predicted"/>
<dbReference type="AlphaFoldDB" id="A0AAD3CPN8"/>
<feature type="chain" id="PRO_5042186544" description="Peptidase M11 gametolysin domain-containing protein" evidence="2">
    <location>
        <begin position="20"/>
        <end position="999"/>
    </location>
</feature>
<evidence type="ECO:0000256" key="2">
    <source>
        <dbReference type="SAM" id="SignalP"/>
    </source>
</evidence>
<protein>
    <recommendedName>
        <fullName evidence="5">Peptidase M11 gametolysin domain-containing protein</fullName>
    </recommendedName>
</protein>
<evidence type="ECO:0008006" key="5">
    <source>
        <dbReference type="Google" id="ProtNLM"/>
    </source>
</evidence>
<feature type="compositionally biased region" description="Low complexity" evidence="1">
    <location>
        <begin position="642"/>
        <end position="661"/>
    </location>
</feature>
<feature type="compositionally biased region" description="Low complexity" evidence="1">
    <location>
        <begin position="617"/>
        <end position="629"/>
    </location>
</feature>
<evidence type="ECO:0000256" key="1">
    <source>
        <dbReference type="SAM" id="MobiDB-lite"/>
    </source>
</evidence>
<feature type="region of interest" description="Disordered" evidence="1">
    <location>
        <begin position="111"/>
        <end position="136"/>
    </location>
</feature>
<dbReference type="EMBL" id="BLLK01000038">
    <property type="protein sequence ID" value="GFH49871.1"/>
    <property type="molecule type" value="Genomic_DNA"/>
</dbReference>
<feature type="compositionally biased region" description="Low complexity" evidence="1">
    <location>
        <begin position="678"/>
        <end position="698"/>
    </location>
</feature>
<dbReference type="SUPFAM" id="SSF55486">
    <property type="entry name" value="Metalloproteases ('zincins'), catalytic domain"/>
    <property type="match status" value="1"/>
</dbReference>
<dbReference type="PANTHER" id="PTHR36489">
    <property type="entry name" value="PROTEIN-COUPLED RECEPTOR GPR1, PUTATIVE-RELATED"/>
    <property type="match status" value="1"/>
</dbReference>
<dbReference type="PANTHER" id="PTHR36489:SF2">
    <property type="entry name" value="APPLE DOMAIN-CONTAINING PROTEIN"/>
    <property type="match status" value="1"/>
</dbReference>
<dbReference type="Proteomes" id="UP001054902">
    <property type="component" value="Unassembled WGS sequence"/>
</dbReference>
<name>A0AAD3CPN8_9STRA</name>
<feature type="compositionally biased region" description="Pro residues" evidence="1">
    <location>
        <begin position="662"/>
        <end position="677"/>
    </location>
</feature>
<evidence type="ECO:0000313" key="4">
    <source>
        <dbReference type="Proteomes" id="UP001054902"/>
    </source>
</evidence>
<comment type="caution">
    <text evidence="3">The sequence shown here is derived from an EMBL/GenBank/DDBJ whole genome shotgun (WGS) entry which is preliminary data.</text>
</comment>
<feature type="region of interest" description="Disordered" evidence="1">
    <location>
        <begin position="570"/>
        <end position="701"/>
    </location>
</feature>
<reference evidence="3 4" key="1">
    <citation type="journal article" date="2021" name="Sci. Rep.">
        <title>The genome of the diatom Chaetoceros tenuissimus carries an ancient integrated fragment of an extant virus.</title>
        <authorList>
            <person name="Hongo Y."/>
            <person name="Kimura K."/>
            <person name="Takaki Y."/>
            <person name="Yoshida Y."/>
            <person name="Baba S."/>
            <person name="Kobayashi G."/>
            <person name="Nagasaki K."/>
            <person name="Hano T."/>
            <person name="Tomaru Y."/>
        </authorList>
    </citation>
    <scope>NUCLEOTIDE SEQUENCE [LARGE SCALE GENOMIC DNA]</scope>
    <source>
        <strain evidence="3 4">NIES-3715</strain>
    </source>
</reference>
<organism evidence="3 4">
    <name type="scientific">Chaetoceros tenuissimus</name>
    <dbReference type="NCBI Taxonomy" id="426638"/>
    <lineage>
        <taxon>Eukaryota</taxon>
        <taxon>Sar</taxon>
        <taxon>Stramenopiles</taxon>
        <taxon>Ochrophyta</taxon>
        <taxon>Bacillariophyta</taxon>
        <taxon>Coscinodiscophyceae</taxon>
        <taxon>Chaetocerotophycidae</taxon>
        <taxon>Chaetocerotales</taxon>
        <taxon>Chaetocerotaceae</taxon>
        <taxon>Chaetoceros</taxon>
    </lineage>
</organism>
<feature type="compositionally biased region" description="Pro residues" evidence="1">
    <location>
        <begin position="598"/>
        <end position="616"/>
    </location>
</feature>
<keyword evidence="4" id="KW-1185">Reference proteome</keyword>
<feature type="compositionally biased region" description="Low complexity" evidence="1">
    <location>
        <begin position="574"/>
        <end position="597"/>
    </location>
</feature>
<feature type="compositionally biased region" description="Pro residues" evidence="1">
    <location>
        <begin position="630"/>
        <end position="641"/>
    </location>
</feature>
<gene>
    <name evidence="3" type="ORF">CTEN210_06347</name>
</gene>
<feature type="signal peptide" evidence="2">
    <location>
        <begin position="1"/>
        <end position="19"/>
    </location>
</feature>
<sequence>MKFALPIFLASVALDSVTALGEKDTLRGRRQLKKLDDTCIASIVDVQYEDRTDDQFMTCETPSGKSYKVKAVDKAFIKKNFGNGKLMSGEVELEFDADAMIDESTAEIISKSPPGLAKKKKNNGNNGKGPHGRQLQTQVGNCGTYIGGSCAGTRSVLVVRVIAADKTTSASESQLAESVFANQNDSLNLQSWYNQCSYNQLNFVPASGTGINGGVTTVTVPSASTDGDSVMNNDIVTALNAKFSVSSPNQIANHVMYCLPAGTMNGIAYANINNWRSVYSDNWCTYVSAQAHEVGHNLVLAHSGDPAAAAGSSSATYGDQSGMMGFSYSNDDGPRQCFNAPKNWQLGWYDDKQISVSFDGWEGNLIGLSDYGNLNVATEDMVIAKVDLNESYYVSFNRKSGINSGTLEGGNQVMVHKRDLGTGYGESDILAYLNSGGTYSSPDTNFRVTVNSINLASNPATANVKIERFDNPPPCYDGTASVSITPDSYAGETTWDIRDDANNVLASGGSTGASNIVLANGYYTFSMYDSYGDGICCAYGNGSYSFQVGSTVVKTGGEFGSQESTQFGICSNVSPTAAPTKAPTSSPTTSPTAAPTKSPTPNPTVPPTNPPSPAPTSSPTTSPTAAPTKSPTPNPTVPPTLAPTSAPSTAPTSSPTAAPTKFPTPNPTLPPTNPPSQAPTSSPTNAPTAAVTSSPTSSGGCDVVSVEILTDNYPGETSWQLTDATSAVVLSGGGYTASSTTITSEVCVDDWTSLSFTINDSYGDGICCAYGSGSYTVTVNGSTVLSGGAFGSSETKPLQVASCYYGEEIVGGEVVCKCAPDEMRIAVDLTTDNYPRETSWTLSTCGGVELTSGSYTDSGTEHTDSICVPNNVPYRFQINDSYGDGICCSYGLGNYQISIDGTQVVSAVGDFGSSEVQDLNGVCSTNVVVSDPPLKCSSVTRKQDCLGNCEWVGNGNKNGKCTMKPKEEPTPKCAACRSTGKECCGTCVNNGPKFMRGCY</sequence>
<accession>A0AAD3CPN8</accession>